<dbReference type="EMBL" id="BLAB01000001">
    <property type="protein sequence ID" value="GER93491.1"/>
    <property type="molecule type" value="Genomic_DNA"/>
</dbReference>
<dbReference type="PANTHER" id="PTHR35866:SF1">
    <property type="entry name" value="YKGJ FAMILY CYSTEINE CLUSTER PROTEIN"/>
    <property type="match status" value="1"/>
</dbReference>
<accession>A0A5J4L3R6</accession>
<evidence type="ECO:0000313" key="1">
    <source>
        <dbReference type="EMBL" id="GER93491.1"/>
    </source>
</evidence>
<gene>
    <name evidence="1" type="ORF">A45J_1232</name>
</gene>
<dbReference type="InterPro" id="IPR005358">
    <property type="entry name" value="Puta_zinc/iron-chelating_dom"/>
</dbReference>
<comment type="caution">
    <text evidence="1">The sequence shown here is derived from an EMBL/GenBank/DDBJ whole genome shotgun (WGS) entry which is preliminary data.</text>
</comment>
<name>A0A5J4L3R6_9ZZZZ</name>
<dbReference type="AlphaFoldDB" id="A0A5J4L3R6"/>
<dbReference type="Pfam" id="PF03692">
    <property type="entry name" value="CxxCxxCC"/>
    <property type="match status" value="1"/>
</dbReference>
<protein>
    <submittedName>
        <fullName evidence="1">YkgJ family cysteine cluster protein</fullName>
    </submittedName>
</protein>
<sequence>MLSMKYVEPVRLSLDTKFKFRCHKGISCFTKCCSNIDIMLTPYDIIRLKNRLGISSGEFLANYTYVEIDEKTSHPFIFLKMNEDKERKCPFVTADGCTIYSDRPANCRYYPVGQASLKKMDEKINEPITEEFYFFIKEPHCLGFNEDVEWTIKSWRDDQGVDIYDDMNRGWKEILFRRNLPGNSLDEKKQKAFYMACYDVDRFRRFIFESKFLETFDVDEKILEKIKNDETELMKFGFEYTKYILMMQETLKLKTKD</sequence>
<dbReference type="PANTHER" id="PTHR35866">
    <property type="entry name" value="PUTATIVE-RELATED"/>
    <property type="match status" value="1"/>
</dbReference>
<organism evidence="1">
    <name type="scientific">hot springs metagenome</name>
    <dbReference type="NCBI Taxonomy" id="433727"/>
    <lineage>
        <taxon>unclassified sequences</taxon>
        <taxon>metagenomes</taxon>
        <taxon>ecological metagenomes</taxon>
    </lineage>
</organism>
<reference evidence="1" key="1">
    <citation type="submission" date="2019-10" db="EMBL/GenBank/DDBJ databases">
        <title>Metagenomic sequencing of thiosulfate-disproportionating enrichment culture.</title>
        <authorList>
            <person name="Umezawa K."/>
            <person name="Kojima H."/>
            <person name="Fukui M."/>
        </authorList>
    </citation>
    <scope>NUCLEOTIDE SEQUENCE</scope>
    <source>
        <strain evidence="1">45J</strain>
    </source>
</reference>
<proteinExistence type="predicted"/>